<dbReference type="GO" id="GO:0004888">
    <property type="term" value="F:transmembrane signaling receptor activity"/>
    <property type="evidence" value="ECO:0007669"/>
    <property type="project" value="InterPro"/>
</dbReference>
<dbReference type="Proteomes" id="UP000078272">
    <property type="component" value="Unassembled WGS sequence"/>
</dbReference>
<evidence type="ECO:0008006" key="11">
    <source>
        <dbReference type="Google" id="ProtNLM"/>
    </source>
</evidence>
<feature type="compositionally biased region" description="Low complexity" evidence="5">
    <location>
        <begin position="501"/>
        <end position="522"/>
    </location>
</feature>
<feature type="domain" description="HAMP" evidence="8">
    <location>
        <begin position="200"/>
        <end position="252"/>
    </location>
</feature>
<dbReference type="FunFam" id="1.10.287.950:FF:000001">
    <property type="entry name" value="Methyl-accepting chemotaxis sensory transducer"/>
    <property type="match status" value="1"/>
</dbReference>
<proteinExistence type="inferred from homology"/>
<keyword evidence="4" id="KW-0807">Transducer</keyword>
<gene>
    <name evidence="9" type="ORF">NS226_04140</name>
</gene>
<dbReference type="Pfam" id="PF00015">
    <property type="entry name" value="MCPsignal"/>
    <property type="match status" value="1"/>
</dbReference>
<evidence type="ECO:0000256" key="2">
    <source>
        <dbReference type="ARBA" id="ARBA00022500"/>
    </source>
</evidence>
<dbReference type="InterPro" id="IPR003660">
    <property type="entry name" value="HAMP_dom"/>
</dbReference>
<keyword evidence="6" id="KW-1133">Transmembrane helix</keyword>
<dbReference type="InterPro" id="IPR004090">
    <property type="entry name" value="Chemotax_Me-accpt_rcpt"/>
</dbReference>
<evidence type="ECO:0000259" key="8">
    <source>
        <dbReference type="PROSITE" id="PS50885"/>
    </source>
</evidence>
<evidence type="ECO:0000259" key="7">
    <source>
        <dbReference type="PROSITE" id="PS50111"/>
    </source>
</evidence>
<evidence type="ECO:0000256" key="6">
    <source>
        <dbReference type="SAM" id="Phobius"/>
    </source>
</evidence>
<dbReference type="InterPro" id="IPR004089">
    <property type="entry name" value="MCPsignal_dom"/>
</dbReference>
<feature type="domain" description="Methyl-accepting transducer" evidence="7">
    <location>
        <begin position="257"/>
        <end position="472"/>
    </location>
</feature>
<keyword evidence="6" id="KW-0812">Transmembrane</keyword>
<sequence length="555" mass="58985">MRAGELDRDTVRPLGGRLELSIGSLRDELVLLDGPEAAITVAGQLRAEVPTLRRIYIRALSETDAKEIDRLVAKAKAITERIDQKFARIRKALDIAKLQPPAFPRALDLWTKLQEPGVKLVSYGVSNSTYKAGQILRTEITPLFSQIQADLNRFKAVEYQAAQDVVASDARAFEETRLLLLGFGAVAVLVGILAAAWMVRSISRGLRRALVMAETIGSGDLTAQAHIQQRDEFGQLQTALGTMTQRLREIIGDVARSASKVTAGSAQSSSAAEQLSSGAVQQAAASEEASAAIEEMAANIRQNAENAGTTEAIASKATGEAARTGEAVSRSVEAMRIIADRIAVVQEIARQTDLLALNAAIEAARAGQHGKGFAVVASEVRKLAERSQTAASEISTLSVDTLHVSEEAGQMLERLVPDIRRTSELVSEISAACREQSVGIEQINQAIIQLDQVTQSNSGAATQLAATAEHLSAEARHLEERAGFFKLGSGGAADTERGTRAASSAAEPPRSQPAPKASAPSPKVVPMPAEPKRPSRAAKSGLDIDLDGDFERLSA</sequence>
<dbReference type="Gene3D" id="1.10.287.950">
    <property type="entry name" value="Methyl-accepting chemotaxis protein"/>
    <property type="match status" value="1"/>
</dbReference>
<dbReference type="STRING" id="401562.NS365_05895"/>
<organism evidence="9 10">
    <name type="scientific">Aureimonas ureilytica</name>
    <dbReference type="NCBI Taxonomy" id="401562"/>
    <lineage>
        <taxon>Bacteria</taxon>
        <taxon>Pseudomonadati</taxon>
        <taxon>Pseudomonadota</taxon>
        <taxon>Alphaproteobacteria</taxon>
        <taxon>Hyphomicrobiales</taxon>
        <taxon>Aurantimonadaceae</taxon>
        <taxon>Aureimonas</taxon>
    </lineage>
</organism>
<evidence type="ECO:0000313" key="9">
    <source>
        <dbReference type="EMBL" id="KTQ97874.1"/>
    </source>
</evidence>
<feature type="transmembrane region" description="Helical" evidence="6">
    <location>
        <begin position="178"/>
        <end position="199"/>
    </location>
</feature>
<evidence type="ECO:0000256" key="3">
    <source>
        <dbReference type="ARBA" id="ARBA00029447"/>
    </source>
</evidence>
<comment type="subcellular location">
    <subcellularLocation>
        <location evidence="1">Membrane</location>
    </subcellularLocation>
</comment>
<dbReference type="GO" id="GO:0007165">
    <property type="term" value="P:signal transduction"/>
    <property type="evidence" value="ECO:0007669"/>
    <property type="project" value="UniProtKB-KW"/>
</dbReference>
<name>A0A175RFA4_9HYPH</name>
<dbReference type="SMART" id="SM00283">
    <property type="entry name" value="MA"/>
    <property type="match status" value="1"/>
</dbReference>
<feature type="region of interest" description="Disordered" evidence="5">
    <location>
        <begin position="487"/>
        <end position="555"/>
    </location>
</feature>
<keyword evidence="6" id="KW-0472">Membrane</keyword>
<reference evidence="9 10" key="1">
    <citation type="journal article" date="2016" name="Front. Microbiol.">
        <title>Genomic Resource of Rice Seed Associated Bacteria.</title>
        <authorList>
            <person name="Midha S."/>
            <person name="Bansal K."/>
            <person name="Sharma S."/>
            <person name="Kumar N."/>
            <person name="Patil P.P."/>
            <person name="Chaudhry V."/>
            <person name="Patil P.B."/>
        </authorList>
    </citation>
    <scope>NUCLEOTIDE SEQUENCE [LARGE SCALE GENOMIC DNA]</scope>
    <source>
        <strain evidence="9 10">NS226</strain>
    </source>
</reference>
<dbReference type="SMART" id="SM00304">
    <property type="entry name" value="HAMP"/>
    <property type="match status" value="1"/>
</dbReference>
<evidence type="ECO:0000256" key="4">
    <source>
        <dbReference type="PROSITE-ProRule" id="PRU00284"/>
    </source>
</evidence>
<evidence type="ECO:0000256" key="5">
    <source>
        <dbReference type="SAM" id="MobiDB-lite"/>
    </source>
</evidence>
<comment type="similarity">
    <text evidence="3">Belongs to the methyl-accepting chemotaxis (MCP) protein family.</text>
</comment>
<dbReference type="CDD" id="cd06225">
    <property type="entry name" value="HAMP"/>
    <property type="match status" value="1"/>
</dbReference>
<dbReference type="PANTHER" id="PTHR43531:SF11">
    <property type="entry name" value="METHYL-ACCEPTING CHEMOTAXIS PROTEIN 3"/>
    <property type="match status" value="1"/>
</dbReference>
<dbReference type="Pfam" id="PF00672">
    <property type="entry name" value="HAMP"/>
    <property type="match status" value="1"/>
</dbReference>
<evidence type="ECO:0000256" key="1">
    <source>
        <dbReference type="ARBA" id="ARBA00004370"/>
    </source>
</evidence>
<dbReference type="SUPFAM" id="SSF58104">
    <property type="entry name" value="Methyl-accepting chemotaxis protein (MCP) signaling domain"/>
    <property type="match status" value="1"/>
</dbReference>
<dbReference type="AlphaFoldDB" id="A0A175RFA4"/>
<keyword evidence="2" id="KW-0145">Chemotaxis</keyword>
<dbReference type="PRINTS" id="PR00260">
    <property type="entry name" value="CHEMTRNSDUCR"/>
</dbReference>
<dbReference type="PANTHER" id="PTHR43531">
    <property type="entry name" value="PROTEIN ICFG"/>
    <property type="match status" value="1"/>
</dbReference>
<comment type="caution">
    <text evidence="9">The sequence shown here is derived from an EMBL/GenBank/DDBJ whole genome shotgun (WGS) entry which is preliminary data.</text>
</comment>
<dbReference type="PROSITE" id="PS50885">
    <property type="entry name" value="HAMP"/>
    <property type="match status" value="1"/>
</dbReference>
<accession>A0A175RFA4</accession>
<dbReference type="PATRIC" id="fig|401562.3.peg.4356"/>
<dbReference type="InterPro" id="IPR051310">
    <property type="entry name" value="MCP_chemotaxis"/>
</dbReference>
<evidence type="ECO:0000313" key="10">
    <source>
        <dbReference type="Proteomes" id="UP000078272"/>
    </source>
</evidence>
<dbReference type="PROSITE" id="PS50111">
    <property type="entry name" value="CHEMOTAXIS_TRANSDUC_2"/>
    <property type="match status" value="1"/>
</dbReference>
<dbReference type="EMBL" id="LDPZ01000006">
    <property type="protein sequence ID" value="KTQ97874.1"/>
    <property type="molecule type" value="Genomic_DNA"/>
</dbReference>
<dbReference type="GO" id="GO:0006935">
    <property type="term" value="P:chemotaxis"/>
    <property type="evidence" value="ECO:0007669"/>
    <property type="project" value="UniProtKB-KW"/>
</dbReference>
<protein>
    <recommendedName>
        <fullName evidence="11">Chemotaxis protein</fullName>
    </recommendedName>
</protein>
<dbReference type="GO" id="GO:0005886">
    <property type="term" value="C:plasma membrane"/>
    <property type="evidence" value="ECO:0007669"/>
    <property type="project" value="TreeGrafter"/>
</dbReference>